<keyword evidence="12" id="KW-0479">Metal-binding</keyword>
<comment type="catalytic activity">
    <reaction evidence="11">
        <text>fluoride(in) = fluoride(out)</text>
        <dbReference type="Rhea" id="RHEA:76159"/>
        <dbReference type="ChEBI" id="CHEBI:17051"/>
    </reaction>
    <physiologicalReaction direction="left-to-right" evidence="11">
        <dbReference type="Rhea" id="RHEA:76160"/>
    </physiologicalReaction>
</comment>
<keyword evidence="12" id="KW-0813">Transport</keyword>
<dbReference type="NCBIfam" id="TIGR00494">
    <property type="entry name" value="crcB"/>
    <property type="match status" value="1"/>
</dbReference>
<comment type="subcellular location">
    <subcellularLocation>
        <location evidence="1 12">Cell membrane</location>
        <topology evidence="1 12">Multi-pass membrane protein</topology>
    </subcellularLocation>
</comment>
<dbReference type="InterPro" id="IPR003691">
    <property type="entry name" value="FluC"/>
</dbReference>
<feature type="transmembrane region" description="Helical" evidence="12">
    <location>
        <begin position="104"/>
        <end position="128"/>
    </location>
</feature>
<evidence type="ECO:0000256" key="1">
    <source>
        <dbReference type="ARBA" id="ARBA00004651"/>
    </source>
</evidence>
<keyword evidence="3" id="KW-0997">Cell inner membrane</keyword>
<feature type="binding site" evidence="12">
    <location>
        <position position="79"/>
    </location>
    <ligand>
        <name>Na(+)</name>
        <dbReference type="ChEBI" id="CHEBI:29101"/>
        <note>structural</note>
    </ligand>
</feature>
<dbReference type="GO" id="GO:0046872">
    <property type="term" value="F:metal ion binding"/>
    <property type="evidence" value="ECO:0007669"/>
    <property type="project" value="UniProtKB-KW"/>
</dbReference>
<feature type="transmembrane region" description="Helical" evidence="12">
    <location>
        <begin position="140"/>
        <end position="163"/>
    </location>
</feature>
<keyword evidence="9 12" id="KW-0407">Ion channel</keyword>
<dbReference type="OrthoDB" id="9806299at2"/>
<evidence type="ECO:0000313" key="14">
    <source>
        <dbReference type="Proteomes" id="UP000077857"/>
    </source>
</evidence>
<feature type="transmembrane region" description="Helical" evidence="12">
    <location>
        <begin position="38"/>
        <end position="57"/>
    </location>
</feature>
<dbReference type="PANTHER" id="PTHR28259">
    <property type="entry name" value="FLUORIDE EXPORT PROTEIN 1-RELATED"/>
    <property type="match status" value="1"/>
</dbReference>
<dbReference type="EMBL" id="LUUJ01000048">
    <property type="protein sequence ID" value="OAI19502.1"/>
    <property type="molecule type" value="Genomic_DNA"/>
</dbReference>
<keyword evidence="6 12" id="KW-0915">Sodium</keyword>
<keyword evidence="8 12" id="KW-0472">Membrane</keyword>
<name>A0A177NNR2_9GAMM</name>
<evidence type="ECO:0000256" key="6">
    <source>
        <dbReference type="ARBA" id="ARBA00023053"/>
    </source>
</evidence>
<evidence type="ECO:0000256" key="12">
    <source>
        <dbReference type="HAMAP-Rule" id="MF_00454"/>
    </source>
</evidence>
<dbReference type="HAMAP" id="MF_00454">
    <property type="entry name" value="FluC"/>
    <property type="match status" value="1"/>
</dbReference>
<proteinExistence type="inferred from homology"/>
<evidence type="ECO:0000256" key="3">
    <source>
        <dbReference type="ARBA" id="ARBA00022519"/>
    </source>
</evidence>
<dbReference type="AlphaFoldDB" id="A0A177NNR2"/>
<evidence type="ECO:0000256" key="5">
    <source>
        <dbReference type="ARBA" id="ARBA00022989"/>
    </source>
</evidence>
<dbReference type="GO" id="GO:0140114">
    <property type="term" value="P:cellular detoxification of fluoride"/>
    <property type="evidence" value="ECO:0007669"/>
    <property type="project" value="UniProtKB-UniRule"/>
</dbReference>
<reference evidence="13 14" key="1">
    <citation type="submission" date="2016-03" db="EMBL/GenBank/DDBJ databases">
        <authorList>
            <person name="Ploux O."/>
        </authorList>
    </citation>
    <scope>NUCLEOTIDE SEQUENCE [LARGE SCALE GENOMIC DNA]</scope>
    <source>
        <strain evidence="13 14">R-45378</strain>
    </source>
</reference>
<keyword evidence="2 12" id="KW-1003">Cell membrane</keyword>
<dbReference type="Pfam" id="PF02537">
    <property type="entry name" value="CRCB"/>
    <property type="match status" value="1"/>
</dbReference>
<evidence type="ECO:0000256" key="2">
    <source>
        <dbReference type="ARBA" id="ARBA00022475"/>
    </source>
</evidence>
<sequence length="235" mass="25202">MLQLFAVALGGAIGSLLRYLASSGVYLWLGRGFPYGTLTVNLIGSFLIGLMSEALILQRLAIALEYRTAILAGVMGGFTTFSSFSLETFYLLEQGQIGKAGLNIAVSVLGCLLAVWAGLSLGKGLFFYGQGAVRIGDWPYPYALTVVNGIGAFLIGIVATILLHKLEISIEHRAILVTLLIGVFLTLSGLYLILYLLESGHSFESHIDAMLTVFLGNLLFCGGALWFGLWLGKQV</sequence>
<evidence type="ECO:0000256" key="4">
    <source>
        <dbReference type="ARBA" id="ARBA00022692"/>
    </source>
</evidence>
<keyword evidence="4 12" id="KW-0812">Transmembrane</keyword>
<protein>
    <recommendedName>
        <fullName evidence="12">Fluoride-specific ion channel FluC</fullName>
    </recommendedName>
</protein>
<dbReference type="GO" id="GO:0062054">
    <property type="term" value="F:fluoride channel activity"/>
    <property type="evidence" value="ECO:0007669"/>
    <property type="project" value="UniProtKB-UniRule"/>
</dbReference>
<keyword evidence="5 12" id="KW-1133">Transmembrane helix</keyword>
<comment type="activity regulation">
    <text evidence="12">Na(+) is not transported, but it plays an essential structural role and its presence is essential for fluoride channel function.</text>
</comment>
<feature type="transmembrane region" description="Helical" evidence="12">
    <location>
        <begin position="209"/>
        <end position="231"/>
    </location>
</feature>
<evidence type="ECO:0000256" key="7">
    <source>
        <dbReference type="ARBA" id="ARBA00023065"/>
    </source>
</evidence>
<evidence type="ECO:0000256" key="11">
    <source>
        <dbReference type="ARBA" id="ARBA00035585"/>
    </source>
</evidence>
<evidence type="ECO:0000256" key="8">
    <source>
        <dbReference type="ARBA" id="ARBA00023136"/>
    </source>
</evidence>
<feature type="binding site" evidence="12">
    <location>
        <position position="76"/>
    </location>
    <ligand>
        <name>Na(+)</name>
        <dbReference type="ChEBI" id="CHEBI:29101"/>
        <note>structural</note>
    </ligand>
</feature>
<comment type="caution">
    <text evidence="13">The sequence shown here is derived from an EMBL/GenBank/DDBJ whole genome shotgun (WGS) entry which is preliminary data.</text>
</comment>
<organism evidence="13 14">
    <name type="scientific">Methylomonas koyamae</name>
    <dbReference type="NCBI Taxonomy" id="702114"/>
    <lineage>
        <taxon>Bacteria</taxon>
        <taxon>Pseudomonadati</taxon>
        <taxon>Pseudomonadota</taxon>
        <taxon>Gammaproteobacteria</taxon>
        <taxon>Methylococcales</taxon>
        <taxon>Methylococcaceae</taxon>
        <taxon>Methylomonas</taxon>
    </lineage>
</organism>
<dbReference type="RefSeq" id="WP_054760504.1">
    <property type="nucleotide sequence ID" value="NZ_AP019777.1"/>
</dbReference>
<evidence type="ECO:0000313" key="13">
    <source>
        <dbReference type="EMBL" id="OAI19502.1"/>
    </source>
</evidence>
<comment type="function">
    <text evidence="12">Fluoride-specific ion channel. Important for reducing fluoride concentration in the cell, thus reducing its toxicity.</text>
</comment>
<dbReference type="Proteomes" id="UP000077857">
    <property type="component" value="Unassembled WGS sequence"/>
</dbReference>
<feature type="transmembrane region" description="Helical" evidence="12">
    <location>
        <begin position="175"/>
        <end position="197"/>
    </location>
</feature>
<keyword evidence="7 12" id="KW-0406">Ion transport</keyword>
<evidence type="ECO:0000256" key="9">
    <source>
        <dbReference type="ARBA" id="ARBA00023303"/>
    </source>
</evidence>
<comment type="similarity">
    <text evidence="10 12">Belongs to the fluoride channel Fluc/FEX (TC 1.A.43) family.</text>
</comment>
<gene>
    <name evidence="12" type="primary">fluC</name>
    <name evidence="12" type="synonym">crcB</name>
    <name evidence="13" type="ORF">A1507_06865</name>
</gene>
<accession>A0A177NNR2</accession>
<dbReference type="PANTHER" id="PTHR28259:SF1">
    <property type="entry name" value="FLUORIDE EXPORT PROTEIN 1-RELATED"/>
    <property type="match status" value="1"/>
</dbReference>
<evidence type="ECO:0000256" key="10">
    <source>
        <dbReference type="ARBA" id="ARBA00035120"/>
    </source>
</evidence>
<feature type="transmembrane region" description="Helical" evidence="12">
    <location>
        <begin position="69"/>
        <end position="92"/>
    </location>
</feature>
<dbReference type="GO" id="GO:0005886">
    <property type="term" value="C:plasma membrane"/>
    <property type="evidence" value="ECO:0007669"/>
    <property type="project" value="UniProtKB-SubCell"/>
</dbReference>